<organism evidence="4 5">
    <name type="scientific">Hydrogenovibrio thermophilus</name>
    <dbReference type="NCBI Taxonomy" id="265883"/>
    <lineage>
        <taxon>Bacteria</taxon>
        <taxon>Pseudomonadati</taxon>
        <taxon>Pseudomonadota</taxon>
        <taxon>Gammaproteobacteria</taxon>
        <taxon>Thiotrichales</taxon>
        <taxon>Piscirickettsiaceae</taxon>
        <taxon>Hydrogenovibrio</taxon>
    </lineage>
</organism>
<name>A0A410H221_9GAMM</name>
<keyword evidence="1" id="KW-0175">Coiled coil</keyword>
<feature type="signal peptide" evidence="3">
    <location>
        <begin position="1"/>
        <end position="17"/>
    </location>
</feature>
<dbReference type="AlphaFoldDB" id="A0A410H221"/>
<feature type="compositionally biased region" description="Polar residues" evidence="2">
    <location>
        <begin position="678"/>
        <end position="693"/>
    </location>
</feature>
<evidence type="ECO:0000313" key="5">
    <source>
        <dbReference type="Proteomes" id="UP000285478"/>
    </source>
</evidence>
<dbReference type="KEGG" id="htr:EPV75_04330"/>
<feature type="region of interest" description="Disordered" evidence="2">
    <location>
        <begin position="678"/>
        <end position="743"/>
    </location>
</feature>
<evidence type="ECO:0008006" key="6">
    <source>
        <dbReference type="Google" id="ProtNLM"/>
    </source>
</evidence>
<proteinExistence type="predicted"/>
<keyword evidence="5" id="KW-1185">Reference proteome</keyword>
<sequence length="866" mass="98116">MLRFSKILFPFIAIVLAACNSPSETKPSGTSAKASKSNAYTDPFYAPLNGVPLSQYENEGGGLLKVTEKNDFDLLLTSPGTTTVVDTRGMVSLGLERGTLYKQRFEGYLWRWHKRNDPMPYLGRLTIQQKSGRKTVITGSFWARFYEGKVFGSSPANLGTLREGFVEKYDRKGRLVSREYHVYRYSWRYSSLMKRSNASSYKYYTQRRLPFIEKETGQKPYYGSMLPQYEFVLPKPQVLVKAFPDDPKRSSYIREESLAKALKAKQIYPRHLLITPPKPAYLGRYDLSGRTTKRDPNRKYYSWESPFVRDLITETTYLQSYNRNTPVLTLPSYQKMVATIQQPENAVCMGKTRGVAVLTGRCDAKAPVFPLTVLTQMPNDQFLINVWTDANKRSTYLLSGTRDLERGYYKWSVDAFMIEKPFSTKETMQALSTGKDSTSVQLAGFAETKQDQLACRKMVQAVQSAENALQGSMRLEEKLDSYERNVDIWDNMGWAVENIKSDYSPSALFKSTVWDDSVQFEKDFKQTVQRFTQNKNVNNSVCQADKARMEELTAALNARSKQISNTLDRLNDTYYAQAQKKTREIYTWRGRLKEAKQQMAMNQLITKMNQSFAKDEAYRRKERAEMDLAVQRSKDSVKAQIAEVQARNKAYFDNQKPVYTQSIPVVVPVKLPNRSLDTTTVAKAPQPESNSRLSTKEAIEQAKAKTESLNQPVDVAQAGKNGAGADKAPEASGAASESSVRRGDGGAAMCAVANRNSTNTPSDEAYYYHYGRTISPLQADKDVRKKLPDHYSEVPSCWRNKEGQVGAMVVVVYGGEDSKGTPYQRYGMGFGQSVDAAEVDAVKNLKMRDWNWTTAKGYQVVFSKKY</sequence>
<feature type="coiled-coil region" evidence="1">
    <location>
        <begin position="465"/>
        <end position="492"/>
    </location>
</feature>
<evidence type="ECO:0000256" key="2">
    <source>
        <dbReference type="SAM" id="MobiDB-lite"/>
    </source>
</evidence>
<gene>
    <name evidence="4" type="ORF">EPV75_04330</name>
</gene>
<evidence type="ECO:0000256" key="1">
    <source>
        <dbReference type="SAM" id="Coils"/>
    </source>
</evidence>
<protein>
    <recommendedName>
        <fullName evidence="6">Lipoprotein</fullName>
    </recommendedName>
</protein>
<keyword evidence="3" id="KW-0732">Signal</keyword>
<accession>A0A410H221</accession>
<dbReference type="PROSITE" id="PS51257">
    <property type="entry name" value="PROKAR_LIPOPROTEIN"/>
    <property type="match status" value="1"/>
</dbReference>
<dbReference type="Proteomes" id="UP000285478">
    <property type="component" value="Chromosome"/>
</dbReference>
<dbReference type="RefSeq" id="WP_128384574.1">
    <property type="nucleotide sequence ID" value="NZ_CP035033.1"/>
</dbReference>
<feature type="chain" id="PRO_5019056651" description="Lipoprotein" evidence="3">
    <location>
        <begin position="18"/>
        <end position="866"/>
    </location>
</feature>
<evidence type="ECO:0000313" key="4">
    <source>
        <dbReference type="EMBL" id="QAB14952.1"/>
    </source>
</evidence>
<reference evidence="4 5" key="1">
    <citation type="journal article" date="2018" name="Environ. Microbiol.">
        <title>Genomes of ubiquitous marine and hypersaline Hydrogenovibrio, Thiomicrorhabdus and Thiomicrospira spp. encode a diversity of mechanisms to sustain chemolithoautotrophy in heterogeneous environments.</title>
        <authorList>
            <person name="Scott K.M."/>
            <person name="Williams J."/>
            <person name="Porter C.M.B."/>
            <person name="Russel S."/>
            <person name="Harmer T.L."/>
            <person name="Paul J.H."/>
            <person name="Antonen K.M."/>
            <person name="Bridges M.K."/>
            <person name="Camper G.J."/>
            <person name="Campla C.K."/>
            <person name="Casella L.G."/>
            <person name="Chase E."/>
            <person name="Conrad J.W."/>
            <person name="Cruz M.C."/>
            <person name="Dunlap D.S."/>
            <person name="Duran L."/>
            <person name="Fahsbender E.M."/>
            <person name="Goldsmith D.B."/>
            <person name="Keeley R.F."/>
            <person name="Kondoff M.R."/>
            <person name="Kussy B.I."/>
            <person name="Lane M.K."/>
            <person name="Lawler S."/>
            <person name="Leigh B.A."/>
            <person name="Lewis C."/>
            <person name="Lostal L.M."/>
            <person name="Marking D."/>
            <person name="Mancera P.A."/>
            <person name="McClenthan E.C."/>
            <person name="McIntyre E.A."/>
            <person name="Mine J.A."/>
            <person name="Modi S."/>
            <person name="Moore B.D."/>
            <person name="Morgan W.A."/>
            <person name="Nelson K.M."/>
            <person name="Nguyen K.N."/>
            <person name="Ogburn N."/>
            <person name="Parrino D.G."/>
            <person name="Pedapudi A.D."/>
            <person name="Pelham R.P."/>
            <person name="Preece A.M."/>
            <person name="Rampersad E.A."/>
            <person name="Richardson J.C."/>
            <person name="Rodgers C.M."/>
            <person name="Schaffer B.L."/>
            <person name="Sheridan N.E."/>
            <person name="Solone M.R."/>
            <person name="Staley Z.R."/>
            <person name="Tabuchi M."/>
            <person name="Waide R.J."/>
            <person name="Wanjugi P.W."/>
            <person name="Young S."/>
            <person name="Clum A."/>
            <person name="Daum C."/>
            <person name="Huntemann M."/>
            <person name="Ivanova N."/>
            <person name="Kyrpides N."/>
            <person name="Mikhailova N."/>
            <person name="Palaniappan K."/>
            <person name="Pillay M."/>
            <person name="Reddy T.B.K."/>
            <person name="Shapiro N."/>
            <person name="Stamatis D."/>
            <person name="Varghese N."/>
            <person name="Woyke T."/>
            <person name="Boden R."/>
            <person name="Freyermuth S.K."/>
            <person name="Kerfeld C.A."/>
        </authorList>
    </citation>
    <scope>NUCLEOTIDE SEQUENCE [LARGE SCALE GENOMIC DNA]</scope>
    <source>
        <strain evidence="4 5">JR-2</strain>
    </source>
</reference>
<dbReference type="EMBL" id="CP035033">
    <property type="protein sequence ID" value="QAB14952.1"/>
    <property type="molecule type" value="Genomic_DNA"/>
</dbReference>
<evidence type="ECO:0000256" key="3">
    <source>
        <dbReference type="SAM" id="SignalP"/>
    </source>
</evidence>
<feature type="compositionally biased region" description="Basic and acidic residues" evidence="2">
    <location>
        <begin position="694"/>
        <end position="706"/>
    </location>
</feature>